<dbReference type="SUPFAM" id="SSF54197">
    <property type="entry name" value="HIT-like"/>
    <property type="match status" value="1"/>
</dbReference>
<dbReference type="PROSITE" id="PS51084">
    <property type="entry name" value="HIT_2"/>
    <property type="match status" value="1"/>
</dbReference>
<dbReference type="AlphaFoldDB" id="A0AAV3X3C1"/>
<feature type="domain" description="HIT" evidence="2">
    <location>
        <begin position="1"/>
        <end position="100"/>
    </location>
</feature>
<keyword evidence="4" id="KW-1185">Reference proteome</keyword>
<organism evidence="3 4">
    <name type="scientific">Microseira wollei NIES-4236</name>
    <dbReference type="NCBI Taxonomy" id="2530354"/>
    <lineage>
        <taxon>Bacteria</taxon>
        <taxon>Bacillati</taxon>
        <taxon>Cyanobacteriota</taxon>
        <taxon>Cyanophyceae</taxon>
        <taxon>Oscillatoriophycideae</taxon>
        <taxon>Aerosakkonematales</taxon>
        <taxon>Aerosakkonemataceae</taxon>
        <taxon>Microseira</taxon>
    </lineage>
</organism>
<sequence length="158" mass="18029">MQAPGGVIYQDNYWVVEHSLGPVLVRGYLIIKLKRHCEHLAELTPEESRAGGIIQSTCLALSKVIKPDKIHVCSWGEEVKHIHFHVIPRTRDMPVGNLKLLIYLRMKKIFNQLGLNQWVTDEEAAAVAVKVRQEIARYFTKESFYSGLQPYDIKSGCI</sequence>
<dbReference type="Pfam" id="PF01230">
    <property type="entry name" value="HIT"/>
    <property type="match status" value="1"/>
</dbReference>
<dbReference type="Proteomes" id="UP001050975">
    <property type="component" value="Unassembled WGS sequence"/>
</dbReference>
<gene>
    <name evidence="3" type="ORF">MiSe_10230</name>
</gene>
<dbReference type="InterPro" id="IPR036265">
    <property type="entry name" value="HIT-like_sf"/>
</dbReference>
<dbReference type="EMBL" id="BLAY01000011">
    <property type="protein sequence ID" value="GET36275.1"/>
    <property type="molecule type" value="Genomic_DNA"/>
</dbReference>
<accession>A0AAV3X3C1</accession>
<evidence type="ECO:0000313" key="4">
    <source>
        <dbReference type="Proteomes" id="UP001050975"/>
    </source>
</evidence>
<evidence type="ECO:0000313" key="3">
    <source>
        <dbReference type="EMBL" id="GET36275.1"/>
    </source>
</evidence>
<comment type="caution">
    <text evidence="3">The sequence shown here is derived from an EMBL/GenBank/DDBJ whole genome shotgun (WGS) entry which is preliminary data.</text>
</comment>
<evidence type="ECO:0000256" key="1">
    <source>
        <dbReference type="PROSITE-ProRule" id="PRU00464"/>
    </source>
</evidence>
<dbReference type="RefSeq" id="WP_226575593.1">
    <property type="nucleotide sequence ID" value="NZ_BLAY01000011.1"/>
</dbReference>
<proteinExistence type="predicted"/>
<name>A0AAV3X3C1_9CYAN</name>
<dbReference type="Gene3D" id="3.30.428.10">
    <property type="entry name" value="HIT-like"/>
    <property type="match status" value="1"/>
</dbReference>
<protein>
    <recommendedName>
        <fullName evidence="2">HIT domain-containing protein</fullName>
    </recommendedName>
</protein>
<dbReference type="InterPro" id="IPR011146">
    <property type="entry name" value="HIT-like"/>
</dbReference>
<dbReference type="GO" id="GO:0003824">
    <property type="term" value="F:catalytic activity"/>
    <property type="evidence" value="ECO:0007669"/>
    <property type="project" value="InterPro"/>
</dbReference>
<reference evidence="3" key="1">
    <citation type="submission" date="2019-10" db="EMBL/GenBank/DDBJ databases">
        <title>Draft genome sequece of Microseira wollei NIES-4236.</title>
        <authorList>
            <person name="Yamaguchi H."/>
            <person name="Suzuki S."/>
            <person name="Kawachi M."/>
        </authorList>
    </citation>
    <scope>NUCLEOTIDE SEQUENCE</scope>
    <source>
        <strain evidence="3">NIES-4236</strain>
    </source>
</reference>
<feature type="short sequence motif" description="Histidine triad motif" evidence="1">
    <location>
        <begin position="81"/>
        <end position="85"/>
    </location>
</feature>
<evidence type="ECO:0000259" key="2">
    <source>
        <dbReference type="PROSITE" id="PS51084"/>
    </source>
</evidence>